<dbReference type="Proteomes" id="UP000785200">
    <property type="component" value="Unassembled WGS sequence"/>
</dbReference>
<keyword evidence="2" id="KW-0560">Oxidoreductase</keyword>
<protein>
    <submittedName>
        <fullName evidence="4">Dehydrogenase azaJ</fullName>
    </submittedName>
</protein>
<dbReference type="CDD" id="cd08249">
    <property type="entry name" value="enoyl_reductase_like"/>
    <property type="match status" value="1"/>
</dbReference>
<accession>A0A9P7B0D8</accession>
<dbReference type="PANTHER" id="PTHR45348">
    <property type="entry name" value="HYPOTHETICAL OXIDOREDUCTASE (EUROFUNG)"/>
    <property type="match status" value="1"/>
</dbReference>
<feature type="domain" description="Enoyl reductase (ER)" evidence="3">
    <location>
        <begin position="11"/>
        <end position="319"/>
    </location>
</feature>
<dbReference type="OrthoDB" id="48317at2759"/>
<dbReference type="InterPro" id="IPR036291">
    <property type="entry name" value="NAD(P)-bd_dom_sf"/>
</dbReference>
<sequence length="368" mass="39155">MFKNTAAWVPGPKLPLEVKSAPYTRPLANEVVIRNHAVAVNPIDWIVKDMGEIIFGWIKYPTIFGCDVAGEVVEVGSSVTHFKIGDRVLSYALSMNQKTVGPSKGGFQLYTVLLEHMTSAIPATLSYEKAAVFPLGLATAAAGLFEKNQLGLEYPTVPKSLSNGKTLIIWGGSTSVGVNAIQLAVAAGYEVFTTCSPKNSNLVASLGASKTFDYKSRTVVSDMITALKGKTVAGALTMGDGGADACMDILAKCEGNKFISMATYPKPKTPPKRFAVPIGIYTFVSWSAKNWVKSKTNGVNTIFIEASTVVENGVGKMIFEDFLPRALEGGNFVAAPDPLVIGKGLEFANEAVEKQKAGVSAKKVMISL</sequence>
<dbReference type="InterPro" id="IPR011032">
    <property type="entry name" value="GroES-like_sf"/>
</dbReference>
<gene>
    <name evidence="4" type="ORF">D0Z07_1388</name>
</gene>
<proteinExistence type="inferred from homology"/>
<dbReference type="Pfam" id="PF08240">
    <property type="entry name" value="ADH_N"/>
    <property type="match status" value="1"/>
</dbReference>
<evidence type="ECO:0000259" key="3">
    <source>
        <dbReference type="SMART" id="SM00829"/>
    </source>
</evidence>
<dbReference type="Gene3D" id="3.40.50.720">
    <property type="entry name" value="NAD(P)-binding Rossmann-like Domain"/>
    <property type="match status" value="1"/>
</dbReference>
<dbReference type="Gene3D" id="3.90.180.10">
    <property type="entry name" value="Medium-chain alcohol dehydrogenases, catalytic domain"/>
    <property type="match status" value="1"/>
</dbReference>
<evidence type="ECO:0000256" key="1">
    <source>
        <dbReference type="ARBA" id="ARBA00008072"/>
    </source>
</evidence>
<organism evidence="4 5">
    <name type="scientific">Hyphodiscus hymeniophilus</name>
    <dbReference type="NCBI Taxonomy" id="353542"/>
    <lineage>
        <taxon>Eukaryota</taxon>
        <taxon>Fungi</taxon>
        <taxon>Dikarya</taxon>
        <taxon>Ascomycota</taxon>
        <taxon>Pezizomycotina</taxon>
        <taxon>Leotiomycetes</taxon>
        <taxon>Helotiales</taxon>
        <taxon>Hyphodiscaceae</taxon>
        <taxon>Hyphodiscus</taxon>
    </lineage>
</organism>
<dbReference type="EMBL" id="VNKQ01000003">
    <property type="protein sequence ID" value="KAG0652096.1"/>
    <property type="molecule type" value="Genomic_DNA"/>
</dbReference>
<evidence type="ECO:0000256" key="2">
    <source>
        <dbReference type="ARBA" id="ARBA00023002"/>
    </source>
</evidence>
<reference evidence="4" key="1">
    <citation type="submission" date="2019-07" db="EMBL/GenBank/DDBJ databases">
        <title>Hyphodiscus hymeniophilus genome sequencing and assembly.</title>
        <authorList>
            <person name="Kramer G."/>
            <person name="Nodwell J."/>
        </authorList>
    </citation>
    <scope>NUCLEOTIDE SEQUENCE</scope>
    <source>
        <strain evidence="4">ATCC 34498</strain>
    </source>
</reference>
<name>A0A9P7B0D8_9HELO</name>
<dbReference type="InterPro" id="IPR020843">
    <property type="entry name" value="ER"/>
</dbReference>
<keyword evidence="5" id="KW-1185">Reference proteome</keyword>
<evidence type="ECO:0000313" key="5">
    <source>
        <dbReference type="Proteomes" id="UP000785200"/>
    </source>
</evidence>
<evidence type="ECO:0000313" key="4">
    <source>
        <dbReference type="EMBL" id="KAG0652096.1"/>
    </source>
</evidence>
<dbReference type="InterPro" id="IPR013154">
    <property type="entry name" value="ADH-like_N"/>
</dbReference>
<dbReference type="InterPro" id="IPR047122">
    <property type="entry name" value="Trans-enoyl_RdTase-like"/>
</dbReference>
<dbReference type="GO" id="GO:0016651">
    <property type="term" value="F:oxidoreductase activity, acting on NAD(P)H"/>
    <property type="evidence" value="ECO:0007669"/>
    <property type="project" value="InterPro"/>
</dbReference>
<dbReference type="PANTHER" id="PTHR45348:SF2">
    <property type="entry name" value="ZINC-TYPE ALCOHOL DEHYDROGENASE-LIKE PROTEIN C2E1P3.01"/>
    <property type="match status" value="1"/>
</dbReference>
<comment type="similarity">
    <text evidence="1">Belongs to the zinc-containing alcohol dehydrogenase family.</text>
</comment>
<dbReference type="SUPFAM" id="SSF51735">
    <property type="entry name" value="NAD(P)-binding Rossmann-fold domains"/>
    <property type="match status" value="1"/>
</dbReference>
<dbReference type="AlphaFoldDB" id="A0A9P7B0D8"/>
<comment type="caution">
    <text evidence="4">The sequence shown here is derived from an EMBL/GenBank/DDBJ whole genome shotgun (WGS) entry which is preliminary data.</text>
</comment>
<dbReference type="SUPFAM" id="SSF50129">
    <property type="entry name" value="GroES-like"/>
    <property type="match status" value="1"/>
</dbReference>
<dbReference type="SMART" id="SM00829">
    <property type="entry name" value="PKS_ER"/>
    <property type="match status" value="1"/>
</dbReference>